<evidence type="ECO:0000256" key="12">
    <source>
        <dbReference type="ARBA" id="ARBA00047283"/>
    </source>
</evidence>
<feature type="binding site" evidence="13">
    <location>
        <position position="330"/>
    </location>
    <ligand>
        <name>S-adenosyl-L-methionine</name>
        <dbReference type="ChEBI" id="CHEBI:59789"/>
    </ligand>
</feature>
<dbReference type="InterPro" id="IPR029063">
    <property type="entry name" value="SAM-dependent_MTases_sf"/>
</dbReference>
<dbReference type="InterPro" id="IPR023267">
    <property type="entry name" value="RCMT"/>
</dbReference>
<keyword evidence="8 13" id="KW-0949">S-adenosyl-L-methionine</keyword>
<dbReference type="CDD" id="cd02440">
    <property type="entry name" value="AdoMet_MTases"/>
    <property type="match status" value="1"/>
</dbReference>
<feature type="active site" description="Nucleophile" evidence="13">
    <location>
        <position position="383"/>
    </location>
</feature>
<comment type="subcellular location">
    <subcellularLocation>
        <location evidence="2">Cytoplasm</location>
    </subcellularLocation>
</comment>
<dbReference type="PANTHER" id="PTHR22807:SF53">
    <property type="entry name" value="RIBOSOMAL RNA SMALL SUBUNIT METHYLTRANSFERASE B-RELATED"/>
    <property type="match status" value="1"/>
</dbReference>
<evidence type="ECO:0000256" key="10">
    <source>
        <dbReference type="ARBA" id="ARBA00030399"/>
    </source>
</evidence>
<protein>
    <recommendedName>
        <fullName evidence="3">16S rRNA (cytosine(967)-C(5))-methyltransferase</fullName>
        <ecNumber evidence="3">2.1.1.176</ecNumber>
    </recommendedName>
    <alternativeName>
        <fullName evidence="10">16S rRNA m5C967 methyltransferase</fullName>
    </alternativeName>
    <alternativeName>
        <fullName evidence="11">rRNA (cytosine-C(5)-)-methyltransferase RsmB</fullName>
    </alternativeName>
</protein>
<feature type="binding site" evidence="13">
    <location>
        <begin position="260"/>
        <end position="266"/>
    </location>
    <ligand>
        <name>S-adenosyl-L-methionine</name>
        <dbReference type="ChEBI" id="CHEBI:59789"/>
    </ligand>
</feature>
<dbReference type="Gene3D" id="1.10.940.10">
    <property type="entry name" value="NusB-like"/>
    <property type="match status" value="1"/>
</dbReference>
<dbReference type="PROSITE" id="PS51686">
    <property type="entry name" value="SAM_MT_RSMB_NOP"/>
    <property type="match status" value="1"/>
</dbReference>
<evidence type="ECO:0000256" key="6">
    <source>
        <dbReference type="ARBA" id="ARBA00022603"/>
    </source>
</evidence>
<gene>
    <name evidence="15" type="ORF">TST_1773</name>
</gene>
<dbReference type="Gene3D" id="3.40.50.150">
    <property type="entry name" value="Vaccinia Virus protein VP39"/>
    <property type="match status" value="1"/>
</dbReference>
<evidence type="ECO:0000256" key="2">
    <source>
        <dbReference type="ARBA" id="ARBA00004496"/>
    </source>
</evidence>
<name>A0A0S3QW43_THET7</name>
<dbReference type="InterPro" id="IPR049560">
    <property type="entry name" value="MeTrfase_RsmB-F_NOP2_cat"/>
</dbReference>
<comment type="similarity">
    <text evidence="13">Belongs to the class I-like SAM-binding methyltransferase superfamily. RsmB/NOP family.</text>
</comment>
<dbReference type="Gene3D" id="3.30.70.1170">
    <property type="entry name" value="Sun protein, domain 3"/>
    <property type="match status" value="1"/>
</dbReference>
<dbReference type="PANTHER" id="PTHR22807">
    <property type="entry name" value="NOP2 YEAST -RELATED NOL1/NOP2/FMU SUN DOMAIN-CONTAINING"/>
    <property type="match status" value="1"/>
</dbReference>
<dbReference type="InterPro" id="IPR035926">
    <property type="entry name" value="NusB-like_sf"/>
</dbReference>
<comment type="catalytic activity">
    <reaction evidence="12">
        <text>cytidine(967) in 16S rRNA + S-adenosyl-L-methionine = 5-methylcytidine(967) in 16S rRNA + S-adenosyl-L-homocysteine + H(+)</text>
        <dbReference type="Rhea" id="RHEA:42748"/>
        <dbReference type="Rhea" id="RHEA-COMP:10219"/>
        <dbReference type="Rhea" id="RHEA-COMP:10220"/>
        <dbReference type="ChEBI" id="CHEBI:15378"/>
        <dbReference type="ChEBI" id="CHEBI:57856"/>
        <dbReference type="ChEBI" id="CHEBI:59789"/>
        <dbReference type="ChEBI" id="CHEBI:74483"/>
        <dbReference type="ChEBI" id="CHEBI:82748"/>
        <dbReference type="EC" id="2.1.1.176"/>
    </reaction>
</comment>
<evidence type="ECO:0000313" key="15">
    <source>
        <dbReference type="EMBL" id="BAT72557.1"/>
    </source>
</evidence>
<dbReference type="Pfam" id="PF01189">
    <property type="entry name" value="Methyltr_RsmB-F"/>
    <property type="match status" value="1"/>
</dbReference>
<keyword evidence="7 13" id="KW-0808">Transferase</keyword>
<accession>A0A0S3QW43</accession>
<keyword evidence="4" id="KW-0963">Cytoplasm</keyword>
<evidence type="ECO:0000313" key="16">
    <source>
        <dbReference type="Proteomes" id="UP000063234"/>
    </source>
</evidence>
<evidence type="ECO:0000256" key="5">
    <source>
        <dbReference type="ARBA" id="ARBA00022552"/>
    </source>
</evidence>
<organism evidence="15 16">
    <name type="scientific">Thermosulfidibacter takaii (strain DSM 17441 / JCM 13301 / NBRC 103674 / ABI70S6)</name>
    <dbReference type="NCBI Taxonomy" id="1298851"/>
    <lineage>
        <taxon>Bacteria</taxon>
        <taxon>Pseudomonadati</taxon>
        <taxon>Thermosulfidibacterota</taxon>
        <taxon>Thermosulfidibacteria</taxon>
        <taxon>Thermosulfidibacterales</taxon>
        <taxon>Thermosulfidibacteraceae</taxon>
    </lineage>
</organism>
<dbReference type="Proteomes" id="UP000063234">
    <property type="component" value="Chromosome"/>
</dbReference>
<dbReference type="AlphaFoldDB" id="A0A0S3QW43"/>
<dbReference type="SUPFAM" id="SSF48013">
    <property type="entry name" value="NusB-like"/>
    <property type="match status" value="1"/>
</dbReference>
<evidence type="ECO:0000256" key="9">
    <source>
        <dbReference type="ARBA" id="ARBA00022884"/>
    </source>
</evidence>
<dbReference type="SUPFAM" id="SSF53335">
    <property type="entry name" value="S-adenosyl-L-methionine-dependent methyltransferases"/>
    <property type="match status" value="1"/>
</dbReference>
<dbReference type="Pfam" id="PF01029">
    <property type="entry name" value="NusB"/>
    <property type="match status" value="1"/>
</dbReference>
<dbReference type="NCBIfam" id="NF011494">
    <property type="entry name" value="PRK14902.1"/>
    <property type="match status" value="1"/>
</dbReference>
<keyword evidence="9 13" id="KW-0694">RNA-binding</keyword>
<dbReference type="OrthoDB" id="9810297at2"/>
<dbReference type="RefSeq" id="WP_068550717.1">
    <property type="nucleotide sequence ID" value="NZ_AP013035.1"/>
</dbReference>
<feature type="binding site" evidence="13">
    <location>
        <position position="284"/>
    </location>
    <ligand>
        <name>S-adenosyl-L-methionine</name>
        <dbReference type="ChEBI" id="CHEBI:59789"/>
    </ligand>
</feature>
<dbReference type="PRINTS" id="PR02008">
    <property type="entry name" value="RCMTFAMILY"/>
</dbReference>
<evidence type="ECO:0000256" key="8">
    <source>
        <dbReference type="ARBA" id="ARBA00022691"/>
    </source>
</evidence>
<feature type="binding site" evidence="13">
    <location>
        <position position="311"/>
    </location>
    <ligand>
        <name>S-adenosyl-L-methionine</name>
        <dbReference type="ChEBI" id="CHEBI:59789"/>
    </ligand>
</feature>
<evidence type="ECO:0000256" key="4">
    <source>
        <dbReference type="ARBA" id="ARBA00022490"/>
    </source>
</evidence>
<keyword evidence="5" id="KW-0698">rRNA processing</keyword>
<dbReference type="PATRIC" id="fig|1298851.3.peg.1852"/>
<evidence type="ECO:0000256" key="1">
    <source>
        <dbReference type="ARBA" id="ARBA00002724"/>
    </source>
</evidence>
<dbReference type="InterPro" id="IPR006027">
    <property type="entry name" value="NusB_RsmB_TIM44"/>
</dbReference>
<dbReference type="KEGG" id="ttk:TST_1773"/>
<dbReference type="NCBIfam" id="TIGR00563">
    <property type="entry name" value="rsmB"/>
    <property type="match status" value="1"/>
</dbReference>
<dbReference type="GO" id="GO:0006355">
    <property type="term" value="P:regulation of DNA-templated transcription"/>
    <property type="evidence" value="ECO:0007669"/>
    <property type="project" value="InterPro"/>
</dbReference>
<dbReference type="GO" id="GO:0008649">
    <property type="term" value="F:rRNA methyltransferase activity"/>
    <property type="evidence" value="ECO:0007669"/>
    <property type="project" value="InterPro"/>
</dbReference>
<evidence type="ECO:0000259" key="14">
    <source>
        <dbReference type="PROSITE" id="PS51686"/>
    </source>
</evidence>
<dbReference type="InterPro" id="IPR004573">
    <property type="entry name" value="rRNA_ssu_MeTfrase_B"/>
</dbReference>
<dbReference type="GO" id="GO:0003723">
    <property type="term" value="F:RNA binding"/>
    <property type="evidence" value="ECO:0007669"/>
    <property type="project" value="UniProtKB-UniRule"/>
</dbReference>
<evidence type="ECO:0000256" key="7">
    <source>
        <dbReference type="ARBA" id="ARBA00022679"/>
    </source>
</evidence>
<comment type="function">
    <text evidence="1">Specifically methylates the cytosine at position 967 (m5C967) of 16S rRNA.</text>
</comment>
<evidence type="ECO:0000256" key="11">
    <source>
        <dbReference type="ARBA" id="ARBA00031088"/>
    </source>
</evidence>
<keyword evidence="16" id="KW-1185">Reference proteome</keyword>
<evidence type="ECO:0000256" key="3">
    <source>
        <dbReference type="ARBA" id="ARBA00012140"/>
    </source>
</evidence>
<dbReference type="EC" id="2.1.1.176" evidence="3"/>
<dbReference type="EMBL" id="AP013035">
    <property type="protein sequence ID" value="BAT72557.1"/>
    <property type="molecule type" value="Genomic_DNA"/>
</dbReference>
<reference evidence="16" key="1">
    <citation type="journal article" date="2018" name="Science">
        <title>A primordial and reversible TCA cycle in a facultatively chemolithoautotrophic thermophile.</title>
        <authorList>
            <person name="Nunoura T."/>
            <person name="Chikaraishi Y."/>
            <person name="Izaki R."/>
            <person name="Suwa T."/>
            <person name="Sato T."/>
            <person name="Harada T."/>
            <person name="Mori K."/>
            <person name="Kato Y."/>
            <person name="Miyazaki M."/>
            <person name="Shimamura S."/>
            <person name="Yanagawa K."/>
            <person name="Shuto A."/>
            <person name="Ohkouchi N."/>
            <person name="Fujita N."/>
            <person name="Takaki Y."/>
            <person name="Atomi H."/>
            <person name="Takai K."/>
        </authorList>
    </citation>
    <scope>NUCLEOTIDE SEQUENCE [LARGE SCALE GENOMIC DNA]</scope>
    <source>
        <strain evidence="16">DSM 17441 / JCM 13301 / NBRC 103674 / ABI70S6</strain>
    </source>
</reference>
<sequence length="446" mass="51148">MSYNVREKAYLCLKDILLNNAYSHLALKKWCQNPHLKPKDKKLFWELVLGTLRWMRRIDYGLSKQIKKYKKLPEEVKILLRLGYYQIVILDRIPPYSAVNESVEIAKKYLPTKFHKFTNAVLRKSAKLPYPVVKGDMPCTEAASTAYSHPEWLVERWKKRFGIKETLNLMRVNLKPAPFSVWVNTSHTSLNPVRKSLKESGIECRPLKGMEKEMLEILSSVDITEHPLYQEGLIVPQDLASRIVTKVLDPQPNETILDACAAPGIKTAQIALAMENSGRVVACEISPERYELLKENIMRLGAAIVEPVLADVISYMEKIEDETFDKILVDAPCSDLGTIRRRPEIKWRRTPEDVANFSQKQLNILEAVLPKLKKGGVLVYSVCSFEEEETLKVMGHVLPKFKLELVPFDDLLPENLQHLGKEGYAFFLPHQTNSDGFFIMKARRLS</sequence>
<dbReference type="GO" id="GO:0005737">
    <property type="term" value="C:cytoplasm"/>
    <property type="evidence" value="ECO:0007669"/>
    <property type="project" value="UniProtKB-SubCell"/>
</dbReference>
<keyword evidence="6 13" id="KW-0489">Methyltransferase</keyword>
<evidence type="ECO:0000256" key="13">
    <source>
        <dbReference type="PROSITE-ProRule" id="PRU01023"/>
    </source>
</evidence>
<dbReference type="STRING" id="1298851.TST_1773"/>
<dbReference type="InterPro" id="IPR054728">
    <property type="entry name" value="RsmB-like_ferredoxin"/>
</dbReference>
<dbReference type="Pfam" id="PF22458">
    <property type="entry name" value="RsmF-B_ferredox"/>
    <property type="match status" value="1"/>
</dbReference>
<feature type="domain" description="SAM-dependent MTase RsmB/NOP-type" evidence="14">
    <location>
        <begin position="169"/>
        <end position="445"/>
    </location>
</feature>
<dbReference type="InterPro" id="IPR001678">
    <property type="entry name" value="MeTrfase_RsmB-F_NOP2_dom"/>
</dbReference>
<proteinExistence type="inferred from homology"/>